<gene>
    <name evidence="2" type="ORF">SAMN04487936_10494</name>
</gene>
<evidence type="ECO:0000256" key="1">
    <source>
        <dbReference type="SAM" id="Phobius"/>
    </source>
</evidence>
<keyword evidence="1" id="KW-1133">Transmembrane helix</keyword>
<feature type="transmembrane region" description="Helical" evidence="1">
    <location>
        <begin position="5"/>
        <end position="24"/>
    </location>
</feature>
<keyword evidence="1" id="KW-0812">Transmembrane</keyword>
<accession>A0A1I3U0K0</accession>
<dbReference type="EMBL" id="FOSB01000004">
    <property type="protein sequence ID" value="SFJ76490.1"/>
    <property type="molecule type" value="Genomic_DNA"/>
</dbReference>
<feature type="transmembrane region" description="Helical" evidence="1">
    <location>
        <begin position="83"/>
        <end position="108"/>
    </location>
</feature>
<dbReference type="AlphaFoldDB" id="A0A1I3U0K0"/>
<feature type="transmembrane region" description="Helical" evidence="1">
    <location>
        <begin position="114"/>
        <end position="135"/>
    </location>
</feature>
<name>A0A1I3U0K0_HALDA</name>
<dbReference type="RefSeq" id="WP_075036083.1">
    <property type="nucleotide sequence ID" value="NZ_FOSB01000004.1"/>
</dbReference>
<evidence type="ECO:0000313" key="3">
    <source>
        <dbReference type="Proteomes" id="UP000183557"/>
    </source>
</evidence>
<organism evidence="2 3">
    <name type="scientific">Halobacillus dabanensis</name>
    <dbReference type="NCBI Taxonomy" id="240302"/>
    <lineage>
        <taxon>Bacteria</taxon>
        <taxon>Bacillati</taxon>
        <taxon>Bacillota</taxon>
        <taxon>Bacilli</taxon>
        <taxon>Bacillales</taxon>
        <taxon>Bacillaceae</taxon>
        <taxon>Halobacillus</taxon>
    </lineage>
</organism>
<evidence type="ECO:0000313" key="2">
    <source>
        <dbReference type="EMBL" id="SFJ76490.1"/>
    </source>
</evidence>
<protein>
    <submittedName>
        <fullName evidence="2">Uncharacterized protein</fullName>
    </submittedName>
</protein>
<proteinExistence type="predicted"/>
<sequence length="166" mass="19469">MKWTIYQLLVMIGVTFFMWGMENINNENLIAQPPGEWTAVNSPLLTFLATGLLITGFYFIFLFEVKKKKNRFQHPVWIYMPQLCMAIGGVSFVLFLIGGTIGPLGGWVEQMRSLLYLILAYFLFLIFLFIFSFEHKRNRSAQATEKTIHLTFFWTLMLFFGLFFLF</sequence>
<reference evidence="3" key="1">
    <citation type="submission" date="2016-10" db="EMBL/GenBank/DDBJ databases">
        <authorList>
            <person name="Varghese N."/>
            <person name="Submissions S."/>
        </authorList>
    </citation>
    <scope>NUCLEOTIDE SEQUENCE [LARGE SCALE GENOMIC DNA]</scope>
    <source>
        <strain evidence="3">CGMCC 1.3704</strain>
    </source>
</reference>
<dbReference type="OrthoDB" id="2855832at2"/>
<dbReference type="Proteomes" id="UP000183557">
    <property type="component" value="Unassembled WGS sequence"/>
</dbReference>
<feature type="transmembrane region" description="Helical" evidence="1">
    <location>
        <begin position="147"/>
        <end position="165"/>
    </location>
</feature>
<keyword evidence="1" id="KW-0472">Membrane</keyword>
<feature type="transmembrane region" description="Helical" evidence="1">
    <location>
        <begin position="44"/>
        <end position="63"/>
    </location>
</feature>
<keyword evidence="3" id="KW-1185">Reference proteome</keyword>